<evidence type="ECO:0000313" key="2">
    <source>
        <dbReference type="EMBL" id="KAL1492126.1"/>
    </source>
</evidence>
<organism evidence="2 3">
    <name type="scientific">Hypothenemus hampei</name>
    <name type="common">Coffee berry borer</name>
    <dbReference type="NCBI Taxonomy" id="57062"/>
    <lineage>
        <taxon>Eukaryota</taxon>
        <taxon>Metazoa</taxon>
        <taxon>Ecdysozoa</taxon>
        <taxon>Arthropoda</taxon>
        <taxon>Hexapoda</taxon>
        <taxon>Insecta</taxon>
        <taxon>Pterygota</taxon>
        <taxon>Neoptera</taxon>
        <taxon>Endopterygota</taxon>
        <taxon>Coleoptera</taxon>
        <taxon>Polyphaga</taxon>
        <taxon>Cucujiformia</taxon>
        <taxon>Curculionidae</taxon>
        <taxon>Scolytinae</taxon>
        <taxon>Hypothenemus</taxon>
    </lineage>
</organism>
<evidence type="ECO:0008006" key="4">
    <source>
        <dbReference type="Google" id="ProtNLM"/>
    </source>
</evidence>
<accession>A0ABD1EBV2</accession>
<dbReference type="Pfam" id="PF13551">
    <property type="entry name" value="HTH_29"/>
    <property type="match status" value="1"/>
</dbReference>
<dbReference type="GO" id="GO:0005634">
    <property type="term" value="C:nucleus"/>
    <property type="evidence" value="ECO:0007669"/>
    <property type="project" value="UniProtKB-SubCell"/>
</dbReference>
<keyword evidence="3" id="KW-1185">Reference proteome</keyword>
<evidence type="ECO:0000256" key="1">
    <source>
        <dbReference type="ARBA" id="ARBA00004123"/>
    </source>
</evidence>
<gene>
    <name evidence="2" type="ORF">ABEB36_012615</name>
</gene>
<dbReference type="EMBL" id="JBDJPC010000009">
    <property type="protein sequence ID" value="KAL1492126.1"/>
    <property type="molecule type" value="Genomic_DNA"/>
</dbReference>
<dbReference type="AlphaFoldDB" id="A0ABD1EBV2"/>
<sequence>MGRGKAINAQLRQLIVKKYCTGRRIMQIANELGLSKSTVSDILKHYRETGSIAIKGKSTGRPRLVTNADQRKIVKVCKNGRKNTLRAVTALWNAESGLNIEKRSAPQRLYKKNSKISKARYDMRLHVSKGCGKISSSRWHHQCDKISGDSSKQSRSYHSRSISQPRFYLSAGWYGVPYGQINKKLVRAKQLKCVILTIKQS</sequence>
<dbReference type="InterPro" id="IPR009057">
    <property type="entry name" value="Homeodomain-like_sf"/>
</dbReference>
<comment type="caution">
    <text evidence="2">The sequence shown here is derived from an EMBL/GenBank/DDBJ whole genome shotgun (WGS) entry which is preliminary data.</text>
</comment>
<comment type="subcellular location">
    <subcellularLocation>
        <location evidence="1">Nucleus</location>
    </subcellularLocation>
</comment>
<dbReference type="Proteomes" id="UP001566132">
    <property type="component" value="Unassembled WGS sequence"/>
</dbReference>
<dbReference type="InterPro" id="IPR036388">
    <property type="entry name" value="WH-like_DNA-bd_sf"/>
</dbReference>
<dbReference type="SUPFAM" id="SSF46689">
    <property type="entry name" value="Homeodomain-like"/>
    <property type="match status" value="1"/>
</dbReference>
<proteinExistence type="predicted"/>
<reference evidence="2 3" key="1">
    <citation type="submission" date="2024-05" db="EMBL/GenBank/DDBJ databases">
        <title>Genetic variation in Jamaican populations of the coffee berry borer (Hypothenemus hampei).</title>
        <authorList>
            <person name="Errbii M."/>
            <person name="Myrie A."/>
        </authorList>
    </citation>
    <scope>NUCLEOTIDE SEQUENCE [LARGE SCALE GENOMIC DNA]</scope>
    <source>
        <strain evidence="2">JA-Hopewell-2020-01-JO</strain>
        <tissue evidence="2">Whole body</tissue>
    </source>
</reference>
<name>A0ABD1EBV2_HYPHA</name>
<dbReference type="Gene3D" id="1.10.10.10">
    <property type="entry name" value="Winged helix-like DNA-binding domain superfamily/Winged helix DNA-binding domain"/>
    <property type="match status" value="1"/>
</dbReference>
<evidence type="ECO:0000313" key="3">
    <source>
        <dbReference type="Proteomes" id="UP001566132"/>
    </source>
</evidence>
<protein>
    <recommendedName>
        <fullName evidence="4">Paired domain-containing protein</fullName>
    </recommendedName>
</protein>